<dbReference type="EMBL" id="FNDB01000031">
    <property type="protein sequence ID" value="SDI24841.1"/>
    <property type="molecule type" value="Genomic_DNA"/>
</dbReference>
<keyword evidence="1" id="KW-0472">Membrane</keyword>
<dbReference type="RefSeq" id="WP_091259513.1">
    <property type="nucleotide sequence ID" value="NZ_FNDB01000031.1"/>
</dbReference>
<dbReference type="Proteomes" id="UP000199274">
    <property type="component" value="Unassembled WGS sequence"/>
</dbReference>
<evidence type="ECO:0000313" key="3">
    <source>
        <dbReference type="Proteomes" id="UP000199274"/>
    </source>
</evidence>
<keyword evidence="3" id="KW-1185">Reference proteome</keyword>
<evidence type="ECO:0000256" key="1">
    <source>
        <dbReference type="SAM" id="Phobius"/>
    </source>
</evidence>
<reference evidence="3" key="1">
    <citation type="submission" date="2016-10" db="EMBL/GenBank/DDBJ databases">
        <authorList>
            <person name="Varghese N."/>
            <person name="Submissions S."/>
        </authorList>
    </citation>
    <scope>NUCLEOTIDE SEQUENCE [LARGE SCALE GENOMIC DNA]</scope>
    <source>
        <strain evidence="3">CGMCC 1.2747</strain>
    </source>
</reference>
<feature type="transmembrane region" description="Helical" evidence="1">
    <location>
        <begin position="12"/>
        <end position="35"/>
    </location>
</feature>
<gene>
    <name evidence="2" type="ORF">SAMN04488062_1313</name>
</gene>
<name>A0A1G8J155_9FLAO</name>
<dbReference type="AlphaFoldDB" id="A0A1G8J155"/>
<proteinExistence type="predicted"/>
<dbReference type="InterPro" id="IPR012902">
    <property type="entry name" value="N_methyl_site"/>
</dbReference>
<sequence length="158" mass="18249">MSKNKIKSFTLSELLIVMVITAIVVGMAFSVLRLVQKQIHTIQENFDKTSSLALFEQRLWQDFNELHSIEYEVNGNSLYMESEMDTVVYSFQEDYTLRNSDTLRLKLTLDKILFKGKEIQQGPTDAISISCQAELPYYEIFISKKNDATLFMNLENGI</sequence>
<protein>
    <submittedName>
        <fullName evidence="2">Type IV pilin N-term methylation site GFxxxE</fullName>
    </submittedName>
</protein>
<dbReference type="STRING" id="178355.SAMN04488062_1313"/>
<organism evidence="2 3">
    <name type="scientific">Flavobacterium omnivorum</name>
    <dbReference type="NCBI Taxonomy" id="178355"/>
    <lineage>
        <taxon>Bacteria</taxon>
        <taxon>Pseudomonadati</taxon>
        <taxon>Bacteroidota</taxon>
        <taxon>Flavobacteriia</taxon>
        <taxon>Flavobacteriales</taxon>
        <taxon>Flavobacteriaceae</taxon>
        <taxon>Flavobacterium</taxon>
    </lineage>
</organism>
<dbReference type="OrthoDB" id="1189466at2"/>
<keyword evidence="1" id="KW-0812">Transmembrane</keyword>
<keyword evidence="1" id="KW-1133">Transmembrane helix</keyword>
<accession>A0A1G8J155</accession>
<dbReference type="Pfam" id="PF07963">
    <property type="entry name" value="N_methyl"/>
    <property type="match status" value="1"/>
</dbReference>
<evidence type="ECO:0000313" key="2">
    <source>
        <dbReference type="EMBL" id="SDI24841.1"/>
    </source>
</evidence>